<dbReference type="InterPro" id="IPR015424">
    <property type="entry name" value="PyrdxlP-dep_Trfase"/>
</dbReference>
<dbReference type="InParanoid" id="A0A1J7JTT2"/>
<dbReference type="OrthoDB" id="5978656at2759"/>
<dbReference type="Pfam" id="PF00266">
    <property type="entry name" value="Aminotran_5"/>
    <property type="match status" value="1"/>
</dbReference>
<dbReference type="SUPFAM" id="SSF53383">
    <property type="entry name" value="PLP-dependent transferases"/>
    <property type="match status" value="1"/>
</dbReference>
<evidence type="ECO:0000313" key="3">
    <source>
        <dbReference type="EMBL" id="OIW32780.1"/>
    </source>
</evidence>
<dbReference type="PANTHER" id="PTHR43092">
    <property type="entry name" value="L-CYSTEINE DESULFHYDRASE"/>
    <property type="match status" value="1"/>
</dbReference>
<dbReference type="STRING" id="1408157.A0A1J7JTT2"/>
<proteinExistence type="predicted"/>
<feature type="domain" description="Aminotransferase class V" evidence="2">
    <location>
        <begin position="78"/>
        <end position="374"/>
    </location>
</feature>
<dbReference type="InterPro" id="IPR015421">
    <property type="entry name" value="PyrdxlP-dep_Trfase_major"/>
</dbReference>
<organism evidence="3 4">
    <name type="scientific">Coniochaeta ligniaria NRRL 30616</name>
    <dbReference type="NCBI Taxonomy" id="1408157"/>
    <lineage>
        <taxon>Eukaryota</taxon>
        <taxon>Fungi</taxon>
        <taxon>Dikarya</taxon>
        <taxon>Ascomycota</taxon>
        <taxon>Pezizomycotina</taxon>
        <taxon>Sordariomycetes</taxon>
        <taxon>Sordariomycetidae</taxon>
        <taxon>Coniochaetales</taxon>
        <taxon>Coniochaetaceae</taxon>
        <taxon>Coniochaeta</taxon>
    </lineage>
</organism>
<gene>
    <name evidence="3" type="ORF">CONLIGDRAFT_653309</name>
</gene>
<dbReference type="InterPro" id="IPR000192">
    <property type="entry name" value="Aminotrans_V_dom"/>
</dbReference>
<dbReference type="GO" id="GO:0016740">
    <property type="term" value="F:transferase activity"/>
    <property type="evidence" value="ECO:0007669"/>
    <property type="project" value="UniProtKB-KW"/>
</dbReference>
<reference evidence="3 4" key="1">
    <citation type="submission" date="2016-10" db="EMBL/GenBank/DDBJ databases">
        <title>Draft genome sequence of Coniochaeta ligniaria NRRL30616, a lignocellulolytic fungus for bioabatement of inhibitors in plant biomass hydrolysates.</title>
        <authorList>
            <consortium name="DOE Joint Genome Institute"/>
            <person name="Jimenez D.J."/>
            <person name="Hector R.E."/>
            <person name="Riley R."/>
            <person name="Sun H."/>
            <person name="Grigoriev I.V."/>
            <person name="Van Elsas J.D."/>
            <person name="Nichols N.N."/>
        </authorList>
    </citation>
    <scope>NUCLEOTIDE SEQUENCE [LARGE SCALE GENOMIC DNA]</scope>
    <source>
        <strain evidence="3 4">NRRL 30616</strain>
    </source>
</reference>
<evidence type="ECO:0000256" key="1">
    <source>
        <dbReference type="ARBA" id="ARBA00022898"/>
    </source>
</evidence>
<dbReference type="EMBL" id="KV875095">
    <property type="protein sequence ID" value="OIW32780.1"/>
    <property type="molecule type" value="Genomic_DNA"/>
</dbReference>
<name>A0A1J7JTT2_9PEZI</name>
<dbReference type="AlphaFoldDB" id="A0A1J7JTT2"/>
<protein>
    <submittedName>
        <fullName evidence="3">PLP-dependent transferase</fullName>
    </submittedName>
</protein>
<sequence length="470" mass="52068">MTLNTLDLPVREKNGDVANKAKQEIIFGRPLLDQFLLDPAYHNLNQGSFGTIPRPVQAKLREYQDRAEARPDPFIRYEYPKLLDESREAVAKLLRAPTDTVVFVSNATVAVNTVLKNLVWNVDGKDEILYFSTTYGGCAKTIDCVVDSSRGLVKSREIGLAYPVEDDEVLSKFRAAVQASKDEGKRSVIALYDVISSIPGVRFPFEAMTEACRELGVMSLVDGAQGIGLIDLDLGKLDPDFFLTNCHKWLHVPRGCAAFYVPVRNQDLIRTSLATSHGYVSRGGAVRLNPLPPSSKSRFVNEFEFVGTIDNSPYLACKDAIKWRESIGGEAKIIEYQTTLAKEGGKKVAEILGTQVLDNKTGTLTNCGMVNVALPLVIVDDDDTSEGGTTEEGYLKVPRKSAFAFTQWLLQTLMSEYHTFIALGVIQNRWWARLSAQVYLDMDDFEWTGKTLKELCERAASLDMVTGKGA</sequence>
<dbReference type="Proteomes" id="UP000182658">
    <property type="component" value="Unassembled WGS sequence"/>
</dbReference>
<keyword evidence="4" id="KW-1185">Reference proteome</keyword>
<evidence type="ECO:0000259" key="2">
    <source>
        <dbReference type="Pfam" id="PF00266"/>
    </source>
</evidence>
<keyword evidence="1" id="KW-0663">Pyridoxal phosphate</keyword>
<accession>A0A1J7JTT2</accession>
<dbReference type="Gene3D" id="3.40.640.10">
    <property type="entry name" value="Type I PLP-dependent aspartate aminotransferase-like (Major domain)"/>
    <property type="match status" value="1"/>
</dbReference>
<keyword evidence="3" id="KW-0808">Transferase</keyword>
<dbReference type="PANTHER" id="PTHR43092:SF2">
    <property type="entry name" value="HERCYNYLCYSTEINE SULFOXIDE LYASE"/>
    <property type="match status" value="1"/>
</dbReference>
<evidence type="ECO:0000313" key="4">
    <source>
        <dbReference type="Proteomes" id="UP000182658"/>
    </source>
</evidence>